<sequence length="230" mass="26880">MKKLIILSAIAMGAVFYTNNASAQISIHLGVNIPVHRVYVPAPRPVVVEEAPVYDDADYGDDYYYLPEVEAYYSVPNHCYYYNNGSAWISAAYLPGAYRDYNWRTAVRYEVRASRPYLRHDFYRSRWGGYAGDRNNWAHRFDRRYNGGGYAYQNHDNRGWGRDDHNRGNWNNRSNDDHNRGNWNNRPNQNDNRNRGNWGGQHSDNHNNGGRDRGNNEHFAQNRIGYGVRH</sequence>
<gene>
    <name evidence="3" type="ORF">SNE25_14690</name>
</gene>
<feature type="compositionally biased region" description="Low complexity" evidence="1">
    <location>
        <begin position="181"/>
        <end position="191"/>
    </location>
</feature>
<proteinExistence type="predicted"/>
<dbReference type="EMBL" id="CP139558">
    <property type="protein sequence ID" value="WPU96769.1"/>
    <property type="molecule type" value="Genomic_DNA"/>
</dbReference>
<reference evidence="3 4" key="1">
    <citation type="submission" date="2023-11" db="EMBL/GenBank/DDBJ databases">
        <title>Analysis of the Genomes of Mucilaginibacter gossypii cycad 4 and M. sabulilitoris SNA2: microbes with the potential for plant growth promotion.</title>
        <authorList>
            <person name="Hirsch A.M."/>
            <person name="Humm E."/>
            <person name="Rubbi M."/>
            <person name="Del Vecchio G."/>
            <person name="Ha S.M."/>
            <person name="Pellegrini M."/>
            <person name="Gunsalus R.P."/>
        </authorList>
    </citation>
    <scope>NUCLEOTIDE SEQUENCE [LARGE SCALE GENOMIC DNA]</scope>
    <source>
        <strain evidence="3 4">SNA2</strain>
    </source>
</reference>
<evidence type="ECO:0000313" key="3">
    <source>
        <dbReference type="EMBL" id="WPU96769.1"/>
    </source>
</evidence>
<name>A0ABZ0TY85_9SPHI</name>
<dbReference type="Proteomes" id="UP001324380">
    <property type="component" value="Chromosome"/>
</dbReference>
<feature type="signal peptide" evidence="2">
    <location>
        <begin position="1"/>
        <end position="23"/>
    </location>
</feature>
<feature type="chain" id="PRO_5047392386" description="DUF3300 domain-containing protein" evidence="2">
    <location>
        <begin position="24"/>
        <end position="230"/>
    </location>
</feature>
<dbReference type="RefSeq" id="WP_321565858.1">
    <property type="nucleotide sequence ID" value="NZ_CP139558.1"/>
</dbReference>
<organism evidence="3 4">
    <name type="scientific">Mucilaginibacter sabulilitoris</name>
    <dbReference type="NCBI Taxonomy" id="1173583"/>
    <lineage>
        <taxon>Bacteria</taxon>
        <taxon>Pseudomonadati</taxon>
        <taxon>Bacteroidota</taxon>
        <taxon>Sphingobacteriia</taxon>
        <taxon>Sphingobacteriales</taxon>
        <taxon>Sphingobacteriaceae</taxon>
        <taxon>Mucilaginibacter</taxon>
    </lineage>
</organism>
<keyword evidence="2" id="KW-0732">Signal</keyword>
<accession>A0ABZ0TY85</accession>
<feature type="compositionally biased region" description="Basic and acidic residues" evidence="1">
    <location>
        <begin position="203"/>
        <end position="216"/>
    </location>
</feature>
<evidence type="ECO:0008006" key="5">
    <source>
        <dbReference type="Google" id="ProtNLM"/>
    </source>
</evidence>
<evidence type="ECO:0000313" key="4">
    <source>
        <dbReference type="Proteomes" id="UP001324380"/>
    </source>
</evidence>
<feature type="region of interest" description="Disordered" evidence="1">
    <location>
        <begin position="171"/>
        <end position="230"/>
    </location>
</feature>
<protein>
    <recommendedName>
        <fullName evidence="5">DUF3300 domain-containing protein</fullName>
    </recommendedName>
</protein>
<evidence type="ECO:0000256" key="2">
    <source>
        <dbReference type="SAM" id="SignalP"/>
    </source>
</evidence>
<keyword evidence="4" id="KW-1185">Reference proteome</keyword>
<evidence type="ECO:0000256" key="1">
    <source>
        <dbReference type="SAM" id="MobiDB-lite"/>
    </source>
</evidence>